<organism evidence="1 2">
    <name type="scientific">Candidatus Bacteroides pullicola</name>
    <dbReference type="NCBI Taxonomy" id="2838475"/>
    <lineage>
        <taxon>Bacteria</taxon>
        <taxon>Pseudomonadati</taxon>
        <taxon>Bacteroidota</taxon>
        <taxon>Bacteroidia</taxon>
        <taxon>Bacteroidales</taxon>
        <taxon>Bacteroidaceae</taxon>
        <taxon>Bacteroides</taxon>
    </lineage>
</organism>
<gene>
    <name evidence="1" type="ORF">H9824_05860</name>
</gene>
<reference evidence="1" key="1">
    <citation type="journal article" date="2021" name="PeerJ">
        <title>Extensive microbial diversity within the chicken gut microbiome revealed by metagenomics and culture.</title>
        <authorList>
            <person name="Gilroy R."/>
            <person name="Ravi A."/>
            <person name="Getino M."/>
            <person name="Pursley I."/>
            <person name="Horton D.L."/>
            <person name="Alikhan N.F."/>
            <person name="Baker D."/>
            <person name="Gharbi K."/>
            <person name="Hall N."/>
            <person name="Watson M."/>
            <person name="Adriaenssens E.M."/>
            <person name="Foster-Nyarko E."/>
            <person name="Jarju S."/>
            <person name="Secka A."/>
            <person name="Antonio M."/>
            <person name="Oren A."/>
            <person name="Chaudhuri R.R."/>
            <person name="La Ragione R."/>
            <person name="Hildebrand F."/>
            <person name="Pallen M.J."/>
        </authorList>
    </citation>
    <scope>NUCLEOTIDE SEQUENCE</scope>
    <source>
        <strain evidence="1">Gambia2-208</strain>
    </source>
</reference>
<comment type="caution">
    <text evidence="1">The sequence shown here is derived from an EMBL/GenBank/DDBJ whole genome shotgun (WGS) entry which is preliminary data.</text>
</comment>
<evidence type="ECO:0000313" key="2">
    <source>
        <dbReference type="Proteomes" id="UP000886851"/>
    </source>
</evidence>
<sequence>MESLHLTYDEVVRKIPYRNLVMMQRDKLHVVYGTKVNKISGKEMAKRRRRNK</sequence>
<proteinExistence type="predicted"/>
<dbReference type="EMBL" id="DXCV01000039">
    <property type="protein sequence ID" value="HIY88212.1"/>
    <property type="molecule type" value="Genomic_DNA"/>
</dbReference>
<reference evidence="1" key="2">
    <citation type="submission" date="2021-04" db="EMBL/GenBank/DDBJ databases">
        <authorList>
            <person name="Gilroy R."/>
        </authorList>
    </citation>
    <scope>NUCLEOTIDE SEQUENCE</scope>
    <source>
        <strain evidence="1">Gambia2-208</strain>
    </source>
</reference>
<name>A0A9D1ZI56_9BACE</name>
<dbReference type="Proteomes" id="UP000886851">
    <property type="component" value="Unassembled WGS sequence"/>
</dbReference>
<evidence type="ECO:0000313" key="1">
    <source>
        <dbReference type="EMBL" id="HIY88212.1"/>
    </source>
</evidence>
<accession>A0A9D1ZI56</accession>
<protein>
    <submittedName>
        <fullName evidence="1">Uncharacterized protein</fullName>
    </submittedName>
</protein>
<dbReference type="AlphaFoldDB" id="A0A9D1ZI56"/>